<dbReference type="AlphaFoldDB" id="A0A1I3F6B8"/>
<reference evidence="3 4" key="1">
    <citation type="submission" date="2016-10" db="EMBL/GenBank/DDBJ databases">
        <authorList>
            <person name="de Groot N.N."/>
        </authorList>
    </citation>
    <scope>NUCLEOTIDE SEQUENCE [LARGE SCALE GENOMIC DNA]</scope>
    <source>
        <strain evidence="3 4">RK1</strain>
    </source>
</reference>
<organism evidence="3 4">
    <name type="scientific">Parapedobacter indicus</name>
    <dbReference type="NCBI Taxonomy" id="1477437"/>
    <lineage>
        <taxon>Bacteria</taxon>
        <taxon>Pseudomonadati</taxon>
        <taxon>Bacteroidota</taxon>
        <taxon>Sphingobacteriia</taxon>
        <taxon>Sphingobacteriales</taxon>
        <taxon>Sphingobacteriaceae</taxon>
        <taxon>Parapedobacter</taxon>
    </lineage>
</organism>
<dbReference type="Proteomes" id="UP000198670">
    <property type="component" value="Unassembled WGS sequence"/>
</dbReference>
<dbReference type="RefSeq" id="WP_090624819.1">
    <property type="nucleotide sequence ID" value="NZ_FOQO01000002.1"/>
</dbReference>
<feature type="transmembrane region" description="Helical" evidence="2">
    <location>
        <begin position="44"/>
        <end position="63"/>
    </location>
</feature>
<feature type="region of interest" description="Disordered" evidence="1">
    <location>
        <begin position="74"/>
        <end position="113"/>
    </location>
</feature>
<sequence>MKDKHPIDKLFKDGLHAPDLPFDQKDWEMLANKMRPRKKRNMPLLIWMTSGVAAALVLAAILWPTDRHASMKDIQENASGPVQRNTPDSRDTSGAPNTVPPNAPTSIRGKGAETEKLALNTPTDGAAISEKPIDAAPLYPGSPATLPPPLFSPVQNHKPIVAYTVTHLSSNGNEIPAVARTIPATIVSDETTPRRANGERSNTSQRSWALSVIAAPDLSGTQPLSGKLSGNVGLIATYRFNHWLSISGGALYAKKLYRADFADYRPTISWGDRAAIPDLVEANCGVLDIPILANITLKQYDQSSFFVSGGISSYFMLRETYNYIYPPHEYGYLQKPYTLHNRNRHLLGVGNLSIGYRRQLNASLSLTVQPFVKVPLTGIGNGNIKLYSTGVAISADIDLTRRDR</sequence>
<keyword evidence="4" id="KW-1185">Reference proteome</keyword>
<evidence type="ECO:0000256" key="1">
    <source>
        <dbReference type="SAM" id="MobiDB-lite"/>
    </source>
</evidence>
<evidence type="ECO:0000313" key="4">
    <source>
        <dbReference type="Proteomes" id="UP000198670"/>
    </source>
</evidence>
<keyword evidence="2" id="KW-0472">Membrane</keyword>
<feature type="compositionally biased region" description="Polar residues" evidence="1">
    <location>
        <begin position="76"/>
        <end position="96"/>
    </location>
</feature>
<protein>
    <recommendedName>
        <fullName evidence="5">Outer membrane protein beta-barrel domain-containing protein</fullName>
    </recommendedName>
</protein>
<dbReference type="STRING" id="1477437.SAMN05444682_102186"/>
<dbReference type="OrthoDB" id="1523584at2"/>
<evidence type="ECO:0008006" key="5">
    <source>
        <dbReference type="Google" id="ProtNLM"/>
    </source>
</evidence>
<evidence type="ECO:0000256" key="2">
    <source>
        <dbReference type="SAM" id="Phobius"/>
    </source>
</evidence>
<accession>A0A1I3F6B8</accession>
<keyword evidence="2" id="KW-0812">Transmembrane</keyword>
<keyword evidence="2" id="KW-1133">Transmembrane helix</keyword>
<dbReference type="EMBL" id="FOQO01000002">
    <property type="protein sequence ID" value="SFI06757.1"/>
    <property type="molecule type" value="Genomic_DNA"/>
</dbReference>
<proteinExistence type="predicted"/>
<name>A0A1I3F6B8_9SPHI</name>
<evidence type="ECO:0000313" key="3">
    <source>
        <dbReference type="EMBL" id="SFI06757.1"/>
    </source>
</evidence>
<gene>
    <name evidence="3" type="ORF">SAMN05444682_102186</name>
</gene>